<keyword evidence="7" id="KW-1185">Reference proteome</keyword>
<dbReference type="InterPro" id="IPR002104">
    <property type="entry name" value="Integrase_catalytic"/>
</dbReference>
<dbReference type="AlphaFoldDB" id="A0A1I4RIW5"/>
<dbReference type="Gene3D" id="1.10.443.10">
    <property type="entry name" value="Intergrase catalytic core"/>
    <property type="match status" value="1"/>
</dbReference>
<dbReference type="PANTHER" id="PTHR30629">
    <property type="entry name" value="PROPHAGE INTEGRASE"/>
    <property type="match status" value="1"/>
</dbReference>
<comment type="similarity">
    <text evidence="1">Belongs to the 'phage' integrase family.</text>
</comment>
<protein>
    <submittedName>
        <fullName evidence="6">Site-specific recombinase XerD</fullName>
    </submittedName>
</protein>
<dbReference type="Gene3D" id="1.10.150.130">
    <property type="match status" value="1"/>
</dbReference>
<feature type="domain" description="Tyr recombinase" evidence="5">
    <location>
        <begin position="204"/>
        <end position="378"/>
    </location>
</feature>
<evidence type="ECO:0000256" key="4">
    <source>
        <dbReference type="ARBA" id="ARBA00023172"/>
    </source>
</evidence>
<dbReference type="Gene3D" id="3.30.160.390">
    <property type="entry name" value="Integrase, DNA-binding domain"/>
    <property type="match status" value="1"/>
</dbReference>
<accession>A0A1I4RIW5</accession>
<dbReference type="InterPro" id="IPR011010">
    <property type="entry name" value="DNA_brk_join_enz"/>
</dbReference>
<dbReference type="InterPro" id="IPR010998">
    <property type="entry name" value="Integrase_recombinase_N"/>
</dbReference>
<evidence type="ECO:0000313" key="6">
    <source>
        <dbReference type="EMBL" id="SFM52204.1"/>
    </source>
</evidence>
<dbReference type="OrthoDB" id="9775880at2"/>
<dbReference type="CDD" id="cd00796">
    <property type="entry name" value="INT_Rci_Hp1_C"/>
    <property type="match status" value="1"/>
</dbReference>
<dbReference type="Pfam" id="PF13356">
    <property type="entry name" value="Arm-DNA-bind_3"/>
    <property type="match status" value="1"/>
</dbReference>
<dbReference type="PROSITE" id="PS51898">
    <property type="entry name" value="TYR_RECOMBINASE"/>
    <property type="match status" value="1"/>
</dbReference>
<evidence type="ECO:0000313" key="7">
    <source>
        <dbReference type="Proteomes" id="UP000183287"/>
    </source>
</evidence>
<dbReference type="InterPro" id="IPR038488">
    <property type="entry name" value="Integrase_DNA-bd_sf"/>
</dbReference>
<evidence type="ECO:0000256" key="3">
    <source>
        <dbReference type="ARBA" id="ARBA00023125"/>
    </source>
</evidence>
<keyword evidence="3" id="KW-0238">DNA-binding</keyword>
<evidence type="ECO:0000256" key="1">
    <source>
        <dbReference type="ARBA" id="ARBA00008857"/>
    </source>
</evidence>
<dbReference type="InterPro" id="IPR025166">
    <property type="entry name" value="Integrase_DNA_bind_dom"/>
</dbReference>
<dbReference type="GO" id="GO:0003677">
    <property type="term" value="F:DNA binding"/>
    <property type="evidence" value="ECO:0007669"/>
    <property type="project" value="UniProtKB-KW"/>
</dbReference>
<evidence type="ECO:0000256" key="2">
    <source>
        <dbReference type="ARBA" id="ARBA00022908"/>
    </source>
</evidence>
<reference evidence="7" key="1">
    <citation type="submission" date="2016-10" db="EMBL/GenBank/DDBJ databases">
        <authorList>
            <person name="Varghese N."/>
            <person name="Submissions S."/>
        </authorList>
    </citation>
    <scope>NUCLEOTIDE SEQUENCE [LARGE SCALE GENOMIC DNA]</scope>
    <source>
        <strain evidence="7">Nm44</strain>
    </source>
</reference>
<dbReference type="Pfam" id="PF00589">
    <property type="entry name" value="Phage_integrase"/>
    <property type="match status" value="1"/>
</dbReference>
<dbReference type="InterPro" id="IPR050808">
    <property type="entry name" value="Phage_Integrase"/>
</dbReference>
<evidence type="ECO:0000259" key="5">
    <source>
        <dbReference type="PROSITE" id="PS51898"/>
    </source>
</evidence>
<dbReference type="GO" id="GO:0015074">
    <property type="term" value="P:DNA integration"/>
    <property type="evidence" value="ECO:0007669"/>
    <property type="project" value="UniProtKB-KW"/>
</dbReference>
<proteinExistence type="inferred from homology"/>
<dbReference type="Proteomes" id="UP000183287">
    <property type="component" value="Unassembled WGS sequence"/>
</dbReference>
<dbReference type="EMBL" id="FOUB01000033">
    <property type="protein sequence ID" value="SFM52204.1"/>
    <property type="molecule type" value="Genomic_DNA"/>
</dbReference>
<name>A0A1I4RIW5_9PROT</name>
<keyword evidence="2" id="KW-0229">DNA integration</keyword>
<keyword evidence="4" id="KW-0233">DNA recombination</keyword>
<dbReference type="SUPFAM" id="SSF56349">
    <property type="entry name" value="DNA breaking-rejoining enzymes"/>
    <property type="match status" value="1"/>
</dbReference>
<dbReference type="RefSeq" id="WP_074905855.1">
    <property type="nucleotide sequence ID" value="NZ_FOUB01000033.1"/>
</dbReference>
<organism evidence="6 7">
    <name type="scientific">Nitrosomonas communis</name>
    <dbReference type="NCBI Taxonomy" id="44574"/>
    <lineage>
        <taxon>Bacteria</taxon>
        <taxon>Pseudomonadati</taxon>
        <taxon>Pseudomonadota</taxon>
        <taxon>Betaproteobacteria</taxon>
        <taxon>Nitrosomonadales</taxon>
        <taxon>Nitrosomonadaceae</taxon>
        <taxon>Nitrosomonas</taxon>
    </lineage>
</organism>
<gene>
    <name evidence="6" type="ORF">SAMN05421863_103322</name>
</gene>
<dbReference type="PANTHER" id="PTHR30629:SF2">
    <property type="entry name" value="PROPHAGE INTEGRASE INTS-RELATED"/>
    <property type="match status" value="1"/>
</dbReference>
<dbReference type="InterPro" id="IPR013762">
    <property type="entry name" value="Integrase-like_cat_sf"/>
</dbReference>
<sequence length="398" mass="46452">MPIIKLSQQFITNQMKCPEGKSRIEYCDQDMPGLYIEVRATSQNQKTYYLRFKDHTKKTCHKRIGRTTEITLAEARRQAKTLKAEIALGRNSSDNGKTKQSELTYERLFEDHYIPHKSLHKRSIDDDIRIYRLKIKPILGHKLLRQITRFEIQALLNSFRESLKPASCNHILKVIRHSLNLAVEWEFLESNPATKIPLFYEDNKVEHYLNDAELDKLLTVLRTDKNRIVCQIYLFILSTACRQNEVLSAKWKDVDLEKKVLRIRAINSKSKRLRSVPLNESAMEVLAQLDTRGRFEYLFINRQTGKPYTTITKVWHRIRQKAGLGHLRIHDARHIHASWLVESGRSLYEVQEILGHSDPKVTMRYAHLSTKTLLDASNCVSAKIKKTMQPKEFSKAES</sequence>
<dbReference type="GO" id="GO:0006310">
    <property type="term" value="P:DNA recombination"/>
    <property type="evidence" value="ECO:0007669"/>
    <property type="project" value="UniProtKB-KW"/>
</dbReference>